<dbReference type="InterPro" id="IPR023398">
    <property type="entry name" value="TIF_eIF4e-like"/>
</dbReference>
<protein>
    <submittedName>
        <fullName evidence="3">Putative eukaryotic translation initiation factor eIF-4E</fullName>
    </submittedName>
</protein>
<keyword evidence="1" id="KW-0694">RNA-binding</keyword>
<dbReference type="GO" id="GO:0000340">
    <property type="term" value="F:RNA 7-methylguanosine cap binding"/>
    <property type="evidence" value="ECO:0007669"/>
    <property type="project" value="TreeGrafter"/>
</dbReference>
<comment type="similarity">
    <text evidence="1">Belongs to the eukaryotic initiation factor 4E family.</text>
</comment>
<proteinExistence type="inferred from homology"/>
<dbReference type="SUPFAM" id="SSF55418">
    <property type="entry name" value="eIF4e-like"/>
    <property type="match status" value="1"/>
</dbReference>
<dbReference type="GO" id="GO:0003743">
    <property type="term" value="F:translation initiation factor activity"/>
    <property type="evidence" value="ECO:0007669"/>
    <property type="project" value="UniProtKB-KW"/>
</dbReference>
<dbReference type="VEuPathDB" id="TriTrypDB:TM35_000053520"/>
<dbReference type="RefSeq" id="XP_028885822.1">
    <property type="nucleotide sequence ID" value="XM_029023007.1"/>
</dbReference>
<gene>
    <name evidence="3" type="ORF">TM35_000053520</name>
</gene>
<dbReference type="GO" id="GO:0016281">
    <property type="term" value="C:eukaryotic translation initiation factor 4F complex"/>
    <property type="evidence" value="ECO:0007669"/>
    <property type="project" value="TreeGrafter"/>
</dbReference>
<keyword evidence="1 3" id="KW-0396">Initiation factor</keyword>
<dbReference type="OrthoDB" id="590761at2759"/>
<feature type="region of interest" description="Disordered" evidence="2">
    <location>
        <begin position="144"/>
        <end position="175"/>
    </location>
</feature>
<dbReference type="EMBL" id="NBCO01000005">
    <property type="protein sequence ID" value="ORC91756.1"/>
    <property type="molecule type" value="Genomic_DNA"/>
</dbReference>
<evidence type="ECO:0000256" key="1">
    <source>
        <dbReference type="RuleBase" id="RU004374"/>
    </source>
</evidence>
<dbReference type="Gene3D" id="3.30.760.10">
    <property type="entry name" value="RNA Cap, Translation Initiation Factor Eif4e"/>
    <property type="match status" value="1"/>
</dbReference>
<sequence>MSDTKSKESGVNAGSAKSTEAHHSTESKQVVAVQSVDKGVSKHPLNRPWTLWYDSVSTYDSQRWEHSLVEVMTVRTVEDFFTMLHYCKPPHVLRVSAQYHFFREGVKPMWEDPSNKGGGKLWLSFDGKIFGGAAVGKKVETANTNGTVTGDGANNNSASSQEKSKKEEQDVEKSPELDTIWENALMAMVGEYLDDDVGGEHIMGVVLSKRKYQNRLALWLRDATATEAISRIERQLVKELGLPSRARFIFTPHVSGKS</sequence>
<comment type="caution">
    <text evidence="3">The sequence shown here is derived from an EMBL/GenBank/DDBJ whole genome shotgun (WGS) entry which is preliminary data.</text>
</comment>
<dbReference type="PANTHER" id="PTHR11960">
    <property type="entry name" value="EUKARYOTIC TRANSLATION INITIATION FACTOR 4E RELATED"/>
    <property type="match status" value="1"/>
</dbReference>
<dbReference type="PANTHER" id="PTHR11960:SF73">
    <property type="entry name" value="TRANSLATION INITIATION FACTOR 4E, PUTATIVE-RELATED"/>
    <property type="match status" value="1"/>
</dbReference>
<keyword evidence="1" id="KW-0648">Protein biosynthesis</keyword>
<reference evidence="3 4" key="1">
    <citation type="submission" date="2017-03" db="EMBL/GenBank/DDBJ databases">
        <title>An alternative strategy for trypanosome survival in the mammalian bloodstream revealed through genome and transcriptome analysis of the ubiquitous bovine parasite Trypanosoma (Megatrypanum) theileri.</title>
        <authorList>
            <person name="Kelly S."/>
            <person name="Ivens A."/>
            <person name="Mott A."/>
            <person name="O'Neill E."/>
            <person name="Emms D."/>
            <person name="Macleod O."/>
            <person name="Voorheis P."/>
            <person name="Matthews J."/>
            <person name="Matthews K."/>
            <person name="Carrington M."/>
        </authorList>
    </citation>
    <scope>NUCLEOTIDE SEQUENCE [LARGE SCALE GENOMIC DNA]</scope>
    <source>
        <strain evidence="3">Edinburgh</strain>
    </source>
</reference>
<dbReference type="Proteomes" id="UP000192257">
    <property type="component" value="Unassembled WGS sequence"/>
</dbReference>
<dbReference type="InterPro" id="IPR001040">
    <property type="entry name" value="TIF_eIF_4E"/>
</dbReference>
<feature type="region of interest" description="Disordered" evidence="2">
    <location>
        <begin position="1"/>
        <end position="35"/>
    </location>
</feature>
<dbReference type="Pfam" id="PF01652">
    <property type="entry name" value="IF4E"/>
    <property type="match status" value="2"/>
</dbReference>
<dbReference type="STRING" id="67003.A0A1X0P494"/>
<feature type="compositionally biased region" description="Polar residues" evidence="2">
    <location>
        <begin position="144"/>
        <end position="158"/>
    </location>
</feature>
<name>A0A1X0P494_9TRYP</name>
<evidence type="ECO:0000313" key="4">
    <source>
        <dbReference type="Proteomes" id="UP000192257"/>
    </source>
</evidence>
<dbReference type="AlphaFoldDB" id="A0A1X0P494"/>
<organism evidence="3 4">
    <name type="scientific">Trypanosoma theileri</name>
    <dbReference type="NCBI Taxonomy" id="67003"/>
    <lineage>
        <taxon>Eukaryota</taxon>
        <taxon>Discoba</taxon>
        <taxon>Euglenozoa</taxon>
        <taxon>Kinetoplastea</taxon>
        <taxon>Metakinetoplastina</taxon>
        <taxon>Trypanosomatida</taxon>
        <taxon>Trypanosomatidae</taxon>
        <taxon>Trypanosoma</taxon>
    </lineage>
</organism>
<evidence type="ECO:0000256" key="2">
    <source>
        <dbReference type="SAM" id="MobiDB-lite"/>
    </source>
</evidence>
<feature type="compositionally biased region" description="Basic and acidic residues" evidence="2">
    <location>
        <begin position="162"/>
        <end position="175"/>
    </location>
</feature>
<accession>A0A1X0P494</accession>
<keyword evidence="4" id="KW-1185">Reference proteome</keyword>
<dbReference type="GeneID" id="39982787"/>
<evidence type="ECO:0000313" key="3">
    <source>
        <dbReference type="EMBL" id="ORC91756.1"/>
    </source>
</evidence>